<comment type="caution">
    <text evidence="1">The sequence shown here is derived from an EMBL/GenBank/DDBJ whole genome shotgun (WGS) entry which is preliminary data.</text>
</comment>
<keyword evidence="2" id="KW-1185">Reference proteome</keyword>
<gene>
    <name evidence="1" type="ORF">H4O21_13140</name>
</gene>
<reference evidence="1 2" key="1">
    <citation type="submission" date="2020-08" db="EMBL/GenBank/DDBJ databases">
        <title>Oceanospirillum sp. nov. isolated from marine sediment.</title>
        <authorList>
            <person name="Ji X."/>
        </authorList>
    </citation>
    <scope>NUCLEOTIDE SEQUENCE [LARGE SCALE GENOMIC DNA]</scope>
    <source>
        <strain evidence="1 2">D5</strain>
    </source>
</reference>
<evidence type="ECO:0000313" key="1">
    <source>
        <dbReference type="EMBL" id="MBB1487555.1"/>
    </source>
</evidence>
<dbReference type="RefSeq" id="WP_182809334.1">
    <property type="nucleotide sequence ID" value="NZ_JACJFM010000016.1"/>
</dbReference>
<evidence type="ECO:0000313" key="2">
    <source>
        <dbReference type="Proteomes" id="UP000565262"/>
    </source>
</evidence>
<dbReference type="EMBL" id="JACJFM010000016">
    <property type="protein sequence ID" value="MBB1487555.1"/>
    <property type="molecule type" value="Genomic_DNA"/>
</dbReference>
<sequence length="173" mass="19771">MSRQYMTLGFYTGFNDMFRPTFDIKDYEGNAVFGDTKAIKQLAKDKVIAAENDREGLEEHLKKEGVLHPDGQLISGVQMDRALSDLVTIDLEPLEDEKRFFLAWNTINKIKIRRGKLIKDVKLPIGTFQEGTDIVDIRKKLAPAFPKFDVAQAIEEGVNKMLLIRREKLLNNS</sequence>
<proteinExistence type="predicted"/>
<accession>A0A839IQM5</accession>
<protein>
    <submittedName>
        <fullName evidence="1">Uncharacterized protein</fullName>
    </submittedName>
</protein>
<dbReference type="Proteomes" id="UP000565262">
    <property type="component" value="Unassembled WGS sequence"/>
</dbReference>
<name>A0A839IQM5_9GAMM</name>
<dbReference type="AlphaFoldDB" id="A0A839IQM5"/>
<organism evidence="1 2">
    <name type="scientific">Oceanospirillum sediminis</name>
    <dbReference type="NCBI Taxonomy" id="2760088"/>
    <lineage>
        <taxon>Bacteria</taxon>
        <taxon>Pseudomonadati</taxon>
        <taxon>Pseudomonadota</taxon>
        <taxon>Gammaproteobacteria</taxon>
        <taxon>Oceanospirillales</taxon>
        <taxon>Oceanospirillaceae</taxon>
        <taxon>Oceanospirillum</taxon>
    </lineage>
</organism>